<dbReference type="AlphaFoldDB" id="A0A1I4LYD2"/>
<sequence length="101" mass="11593">MAKIIALQGYNQEIADLLQKQGYIVIDMYQAHLQRDVVDAYLYTTYHPSALTAYYSVAQPENSMLDSEREPAPFASTLMLNITDLTHKQLLLTLERQLESR</sequence>
<name>A0A1I4LYD2_9FIRM</name>
<accession>A0A1I4LYD2</accession>
<dbReference type="OrthoDB" id="1683614at2"/>
<dbReference type="EMBL" id="FOTS01000028">
    <property type="protein sequence ID" value="SFL95919.1"/>
    <property type="molecule type" value="Genomic_DNA"/>
</dbReference>
<gene>
    <name evidence="1" type="ORF">SAMN04490355_102810</name>
</gene>
<evidence type="ECO:0000313" key="1">
    <source>
        <dbReference type="EMBL" id="SFL95919.1"/>
    </source>
</evidence>
<proteinExistence type="predicted"/>
<protein>
    <submittedName>
        <fullName evidence="1">Uncharacterized protein</fullName>
    </submittedName>
</protein>
<keyword evidence="2" id="KW-1185">Reference proteome</keyword>
<dbReference type="RefSeq" id="WP_090938913.1">
    <property type="nucleotide sequence ID" value="NZ_FOTS01000028.1"/>
</dbReference>
<dbReference type="Proteomes" id="UP000199520">
    <property type="component" value="Unassembled WGS sequence"/>
</dbReference>
<reference evidence="2" key="1">
    <citation type="submission" date="2016-10" db="EMBL/GenBank/DDBJ databases">
        <authorList>
            <person name="Varghese N."/>
            <person name="Submissions S."/>
        </authorList>
    </citation>
    <scope>NUCLEOTIDE SEQUENCE [LARGE SCALE GENOMIC DNA]</scope>
    <source>
        <strain evidence="2">DSM 13327</strain>
    </source>
</reference>
<evidence type="ECO:0000313" key="2">
    <source>
        <dbReference type="Proteomes" id="UP000199520"/>
    </source>
</evidence>
<organism evidence="1 2">
    <name type="scientific">Pelosinus propionicus DSM 13327</name>
    <dbReference type="NCBI Taxonomy" id="1123291"/>
    <lineage>
        <taxon>Bacteria</taxon>
        <taxon>Bacillati</taxon>
        <taxon>Bacillota</taxon>
        <taxon>Negativicutes</taxon>
        <taxon>Selenomonadales</taxon>
        <taxon>Sporomusaceae</taxon>
        <taxon>Pelosinus</taxon>
    </lineage>
</organism>